<comment type="caution">
    <text evidence="4">The sequence shown here is derived from an EMBL/GenBank/DDBJ whole genome shotgun (WGS) entry which is preliminary data.</text>
</comment>
<feature type="region of interest" description="Disordered" evidence="1">
    <location>
        <begin position="28"/>
        <end position="74"/>
    </location>
</feature>
<keyword evidence="2" id="KW-1133">Transmembrane helix</keyword>
<evidence type="ECO:0000256" key="3">
    <source>
        <dbReference type="SAM" id="SignalP"/>
    </source>
</evidence>
<keyword evidence="3" id="KW-0732">Signal</keyword>
<feature type="region of interest" description="Disordered" evidence="1">
    <location>
        <begin position="307"/>
        <end position="334"/>
    </location>
</feature>
<dbReference type="Proteomes" id="UP000799444">
    <property type="component" value="Unassembled WGS sequence"/>
</dbReference>
<dbReference type="CDD" id="cd12087">
    <property type="entry name" value="TM_EGFR-like"/>
    <property type="match status" value="1"/>
</dbReference>
<evidence type="ECO:0000313" key="4">
    <source>
        <dbReference type="EMBL" id="KAF2730041.1"/>
    </source>
</evidence>
<feature type="chain" id="PRO_5040130211" evidence="3">
    <location>
        <begin position="19"/>
        <end position="412"/>
    </location>
</feature>
<feature type="compositionally biased region" description="Low complexity" evidence="1">
    <location>
        <begin position="204"/>
        <end position="225"/>
    </location>
</feature>
<evidence type="ECO:0000256" key="1">
    <source>
        <dbReference type="SAM" id="MobiDB-lite"/>
    </source>
</evidence>
<feature type="compositionally biased region" description="Basic and acidic residues" evidence="1">
    <location>
        <begin position="65"/>
        <end position="74"/>
    </location>
</feature>
<keyword evidence="5" id="KW-1185">Reference proteome</keyword>
<proteinExistence type="predicted"/>
<accession>A0A9P4QSB9</accession>
<keyword evidence="2" id="KW-0812">Transmembrane</keyword>
<evidence type="ECO:0000256" key="2">
    <source>
        <dbReference type="SAM" id="Phobius"/>
    </source>
</evidence>
<feature type="signal peptide" evidence="3">
    <location>
        <begin position="1"/>
        <end position="18"/>
    </location>
</feature>
<reference evidence="4" key="1">
    <citation type="journal article" date="2020" name="Stud. Mycol.">
        <title>101 Dothideomycetes genomes: a test case for predicting lifestyles and emergence of pathogens.</title>
        <authorList>
            <person name="Haridas S."/>
            <person name="Albert R."/>
            <person name="Binder M."/>
            <person name="Bloem J."/>
            <person name="Labutti K."/>
            <person name="Salamov A."/>
            <person name="Andreopoulos B."/>
            <person name="Baker S."/>
            <person name="Barry K."/>
            <person name="Bills G."/>
            <person name="Bluhm B."/>
            <person name="Cannon C."/>
            <person name="Castanera R."/>
            <person name="Culley D."/>
            <person name="Daum C."/>
            <person name="Ezra D."/>
            <person name="Gonzalez J."/>
            <person name="Henrissat B."/>
            <person name="Kuo A."/>
            <person name="Liang C."/>
            <person name="Lipzen A."/>
            <person name="Lutzoni F."/>
            <person name="Magnuson J."/>
            <person name="Mondo S."/>
            <person name="Nolan M."/>
            <person name="Ohm R."/>
            <person name="Pangilinan J."/>
            <person name="Park H.-J."/>
            <person name="Ramirez L."/>
            <person name="Alfaro M."/>
            <person name="Sun H."/>
            <person name="Tritt A."/>
            <person name="Yoshinaga Y."/>
            <person name="Zwiers L.-H."/>
            <person name="Turgeon B."/>
            <person name="Goodwin S."/>
            <person name="Spatafora J."/>
            <person name="Crous P."/>
            <person name="Grigoriev I."/>
        </authorList>
    </citation>
    <scope>NUCLEOTIDE SEQUENCE</scope>
    <source>
        <strain evidence="4">CBS 125425</strain>
    </source>
</reference>
<protein>
    <submittedName>
        <fullName evidence="4">Uncharacterized protein</fullName>
    </submittedName>
</protein>
<keyword evidence="2" id="KW-0472">Membrane</keyword>
<gene>
    <name evidence="4" type="ORF">EJ04DRAFT_587225</name>
</gene>
<dbReference type="OrthoDB" id="3547571at2759"/>
<feature type="region of interest" description="Disordered" evidence="1">
    <location>
        <begin position="191"/>
        <end position="225"/>
    </location>
</feature>
<dbReference type="EMBL" id="ML996227">
    <property type="protein sequence ID" value="KAF2730041.1"/>
    <property type="molecule type" value="Genomic_DNA"/>
</dbReference>
<feature type="compositionally biased region" description="Basic and acidic residues" evidence="1">
    <location>
        <begin position="324"/>
        <end position="334"/>
    </location>
</feature>
<organism evidence="4 5">
    <name type="scientific">Polyplosphaeria fusca</name>
    <dbReference type="NCBI Taxonomy" id="682080"/>
    <lineage>
        <taxon>Eukaryota</taxon>
        <taxon>Fungi</taxon>
        <taxon>Dikarya</taxon>
        <taxon>Ascomycota</taxon>
        <taxon>Pezizomycotina</taxon>
        <taxon>Dothideomycetes</taxon>
        <taxon>Pleosporomycetidae</taxon>
        <taxon>Pleosporales</taxon>
        <taxon>Tetraplosphaeriaceae</taxon>
        <taxon>Polyplosphaeria</taxon>
    </lineage>
</organism>
<feature type="transmembrane region" description="Helical" evidence="2">
    <location>
        <begin position="228"/>
        <end position="250"/>
    </location>
</feature>
<dbReference type="AlphaFoldDB" id="A0A9P4QSB9"/>
<name>A0A9P4QSB9_9PLEO</name>
<evidence type="ECO:0000313" key="5">
    <source>
        <dbReference type="Proteomes" id="UP000799444"/>
    </source>
</evidence>
<sequence>MSLVLLVLLLFAPFPAWSTPALHRHRVAQPEIPTTTTTTPDPNRQDQRKRQVSSVTSVCGYLDGDPQRSRTADPGYECRIDTASGLWGFCSTTVVSAKDCNLVGYCIDTHSCTSGCGRLSNVDGVSTTSCGSTDFCSIALLINGPDQSFEYVACGASFTTDNLFAVPKSVDAATTSPPPSFVLTATPTSLTTLTSSTPIPPSSPSSTDPIAQSASSTPSAKPTTNTPAIVGGVIGALAMICLTILGIFFIRRLKLSSSAAAATDPAHAPPRYDHTQHYSDDVPELLDASTNKYGRWSVSHGPVELTDPRALGSATPVEIGGTEGRGRGRGEGERGAGKDLLIVDARIRRGRAKSFQSALGPALDYQKSIGTALDGSAFTGIAPGYAASVGIAPDGGVDMMLELHGVGVERPP</sequence>